<name>A0A1S1JAW9_9FLAO</name>
<dbReference type="STRING" id="1278819.BHE19_04125"/>
<reference evidence="2 4" key="3">
    <citation type="submission" date="2016-11" db="EMBL/GenBank/DDBJ databases">
        <title>Whole genomes of Flavobacteriaceae.</title>
        <authorList>
            <person name="Stine C."/>
            <person name="Li C."/>
            <person name="Tadesse D."/>
        </authorList>
    </citation>
    <scope>NUCLEOTIDE SEQUENCE [LARGE SCALE GENOMIC DNA]</scope>
    <source>
        <strain evidence="2 4">ATCC BAA-2541</strain>
    </source>
</reference>
<dbReference type="Proteomes" id="UP000198319">
    <property type="component" value="Unassembled WGS sequence"/>
</dbReference>
<evidence type="ECO:0000313" key="2">
    <source>
        <dbReference type="EMBL" id="OXB21010.1"/>
    </source>
</evidence>
<dbReference type="EMBL" id="MIKE01000011">
    <property type="protein sequence ID" value="OHT46701.1"/>
    <property type="molecule type" value="Genomic_DNA"/>
</dbReference>
<evidence type="ECO:0000313" key="3">
    <source>
        <dbReference type="Proteomes" id="UP000180252"/>
    </source>
</evidence>
<evidence type="ECO:0000313" key="4">
    <source>
        <dbReference type="Proteomes" id="UP000198319"/>
    </source>
</evidence>
<dbReference type="Proteomes" id="UP000180252">
    <property type="component" value="Unassembled WGS sequence"/>
</dbReference>
<evidence type="ECO:0000313" key="1">
    <source>
        <dbReference type="EMBL" id="OHT46701.1"/>
    </source>
</evidence>
<proteinExistence type="predicted"/>
<organism evidence="1 3">
    <name type="scientific">Flavobacterium tructae</name>
    <dbReference type="NCBI Taxonomy" id="1114873"/>
    <lineage>
        <taxon>Bacteria</taxon>
        <taxon>Pseudomonadati</taxon>
        <taxon>Bacteroidota</taxon>
        <taxon>Flavobacteriia</taxon>
        <taxon>Flavobacteriales</taxon>
        <taxon>Flavobacteriaceae</taxon>
        <taxon>Flavobacterium</taxon>
    </lineage>
</organism>
<dbReference type="AlphaFoldDB" id="A0A1S1JAW9"/>
<accession>A0A1S1JAW9</accession>
<dbReference type="EMBL" id="MUHG01000005">
    <property type="protein sequence ID" value="OXB21010.1"/>
    <property type="molecule type" value="Genomic_DNA"/>
</dbReference>
<comment type="caution">
    <text evidence="1">The sequence shown here is derived from an EMBL/GenBank/DDBJ whole genome shotgun (WGS) entry which is preliminary data.</text>
</comment>
<gene>
    <name evidence="2" type="ORF">B0A71_05305</name>
    <name evidence="1" type="ORF">BHE19_04125</name>
</gene>
<keyword evidence="4" id="KW-1185">Reference proteome</keyword>
<reference evidence="1" key="2">
    <citation type="submission" date="2016-09" db="EMBL/GenBank/DDBJ databases">
        <authorList>
            <person name="Capua I."/>
            <person name="De Benedictis P."/>
            <person name="Joannis T."/>
            <person name="Lombin L.H."/>
            <person name="Cattoli G."/>
        </authorList>
    </citation>
    <scope>NUCLEOTIDE SEQUENCE [LARGE SCALE GENOMIC DNA]</scope>
    <source>
        <strain evidence="1">MSU</strain>
    </source>
</reference>
<protein>
    <submittedName>
        <fullName evidence="1">Uncharacterized protein</fullName>
    </submittedName>
</protein>
<sequence>MNLSNFKEERILSKINGIDFSGKALHNEKVMQTTIQKIKQNLCTFAPYKLWNLKENDRR</sequence>
<reference evidence="3" key="1">
    <citation type="submission" date="2016-09" db="EMBL/GenBank/DDBJ databases">
        <authorList>
            <person name="Chen S."/>
            <person name="Walker E."/>
        </authorList>
    </citation>
    <scope>NUCLEOTIDE SEQUENCE [LARGE SCALE GENOMIC DNA]</scope>
    <source>
        <strain evidence="3">MSU</strain>
    </source>
</reference>